<gene>
    <name evidence="1" type="ORF">GCM10007231_05410</name>
</gene>
<sequence length="46" mass="5390">MVDAKKNRARRVEMLWVPVRDHDGRVHMEARWLTPHSAHADTKLTA</sequence>
<keyword evidence="2" id="KW-1185">Reference proteome</keyword>
<evidence type="ECO:0000313" key="2">
    <source>
        <dbReference type="Proteomes" id="UP000630594"/>
    </source>
</evidence>
<dbReference type="RefSeq" id="WP_158630549.1">
    <property type="nucleotide sequence ID" value="NZ_BMCK01000001.1"/>
</dbReference>
<organism evidence="1 2">
    <name type="scientific">Nocardioides daphniae</name>
    <dbReference type="NCBI Taxonomy" id="402297"/>
    <lineage>
        <taxon>Bacteria</taxon>
        <taxon>Bacillati</taxon>
        <taxon>Actinomycetota</taxon>
        <taxon>Actinomycetes</taxon>
        <taxon>Propionibacteriales</taxon>
        <taxon>Nocardioidaceae</taxon>
        <taxon>Nocardioides</taxon>
    </lineage>
</organism>
<accession>A0ABQ1Q135</accession>
<comment type="caution">
    <text evidence="1">The sequence shown here is derived from an EMBL/GenBank/DDBJ whole genome shotgun (WGS) entry which is preliminary data.</text>
</comment>
<dbReference type="EMBL" id="BMCK01000001">
    <property type="protein sequence ID" value="GGD09455.1"/>
    <property type="molecule type" value="Genomic_DNA"/>
</dbReference>
<reference evidence="2" key="1">
    <citation type="journal article" date="2019" name="Int. J. Syst. Evol. Microbiol.">
        <title>The Global Catalogue of Microorganisms (GCM) 10K type strain sequencing project: providing services to taxonomists for standard genome sequencing and annotation.</title>
        <authorList>
            <consortium name="The Broad Institute Genomics Platform"/>
            <consortium name="The Broad Institute Genome Sequencing Center for Infectious Disease"/>
            <person name="Wu L."/>
            <person name="Ma J."/>
        </authorList>
    </citation>
    <scope>NUCLEOTIDE SEQUENCE [LARGE SCALE GENOMIC DNA]</scope>
    <source>
        <strain evidence="2">CCM 7403</strain>
    </source>
</reference>
<dbReference type="Proteomes" id="UP000630594">
    <property type="component" value="Unassembled WGS sequence"/>
</dbReference>
<protein>
    <submittedName>
        <fullName evidence="1">Uncharacterized protein</fullName>
    </submittedName>
</protein>
<name>A0ABQ1Q135_9ACTN</name>
<evidence type="ECO:0000313" key="1">
    <source>
        <dbReference type="EMBL" id="GGD09455.1"/>
    </source>
</evidence>
<proteinExistence type="predicted"/>